<dbReference type="RefSeq" id="WP_030250469.1">
    <property type="nucleotide sequence ID" value="NZ_JBHEZZ010000001.1"/>
</dbReference>
<evidence type="ECO:0000256" key="4">
    <source>
        <dbReference type="SAM" id="MobiDB-lite"/>
    </source>
</evidence>
<organism evidence="6 7">
    <name type="scientific">Streptacidiphilus cavernicola</name>
    <dbReference type="NCBI Taxonomy" id="3342716"/>
    <lineage>
        <taxon>Bacteria</taxon>
        <taxon>Bacillati</taxon>
        <taxon>Actinomycetota</taxon>
        <taxon>Actinomycetes</taxon>
        <taxon>Kitasatosporales</taxon>
        <taxon>Streptomycetaceae</taxon>
        <taxon>Streptacidiphilus</taxon>
    </lineage>
</organism>
<dbReference type="InterPro" id="IPR019826">
    <property type="entry name" value="Carboxylesterase_B_AS"/>
</dbReference>
<comment type="caution">
    <text evidence="6">The sequence shown here is derived from an EMBL/GenBank/DDBJ whole genome shotgun (WGS) entry which is preliminary data.</text>
</comment>
<dbReference type="PANTHER" id="PTHR11559">
    <property type="entry name" value="CARBOXYLESTERASE"/>
    <property type="match status" value="1"/>
</dbReference>
<keyword evidence="2 3" id="KW-0378">Hydrolase</keyword>
<evidence type="ECO:0000256" key="3">
    <source>
        <dbReference type="RuleBase" id="RU361235"/>
    </source>
</evidence>
<evidence type="ECO:0000256" key="1">
    <source>
        <dbReference type="ARBA" id="ARBA00005964"/>
    </source>
</evidence>
<evidence type="ECO:0000259" key="5">
    <source>
        <dbReference type="Pfam" id="PF00135"/>
    </source>
</evidence>
<accession>A0ABV6UER6</accession>
<reference evidence="6 7" key="1">
    <citation type="submission" date="2024-09" db="EMBL/GenBank/DDBJ databases">
        <authorList>
            <person name="Lee S.D."/>
        </authorList>
    </citation>
    <scope>NUCLEOTIDE SEQUENCE [LARGE SCALE GENOMIC DNA]</scope>
    <source>
        <strain evidence="6 7">N1-5</strain>
    </source>
</reference>
<dbReference type="Proteomes" id="UP001592528">
    <property type="component" value="Unassembled WGS sequence"/>
</dbReference>
<dbReference type="InterPro" id="IPR029058">
    <property type="entry name" value="AB_hydrolase_fold"/>
</dbReference>
<dbReference type="EMBL" id="JBHEZZ010000001">
    <property type="protein sequence ID" value="MFC1399937.1"/>
    <property type="molecule type" value="Genomic_DNA"/>
</dbReference>
<proteinExistence type="inferred from homology"/>
<protein>
    <recommendedName>
        <fullName evidence="3">Carboxylic ester hydrolase</fullName>
        <ecNumber evidence="3">3.1.1.-</ecNumber>
    </recommendedName>
</protein>
<dbReference type="PROSITE" id="PS00122">
    <property type="entry name" value="CARBOXYLESTERASE_B_1"/>
    <property type="match status" value="1"/>
</dbReference>
<dbReference type="InterPro" id="IPR050309">
    <property type="entry name" value="Type-B_Carboxylest/Lipase"/>
</dbReference>
<feature type="region of interest" description="Disordered" evidence="4">
    <location>
        <begin position="39"/>
        <end position="69"/>
    </location>
</feature>
<gene>
    <name evidence="6" type="ORF">ACEZDJ_01370</name>
</gene>
<comment type="similarity">
    <text evidence="1 3">Belongs to the type-B carboxylesterase/lipase family.</text>
</comment>
<dbReference type="InterPro" id="IPR002018">
    <property type="entry name" value="CarbesteraseB"/>
</dbReference>
<sequence>MTQHGERTVVRTARGAVRGVPAEGGGVAFKGIPYAAPPFGANRFRPPQPPAPWQGERDATGYGPTAPKPPYPAPLDSLLPEVDIPGEDCLNLNIWAPADREPGGRPVMVWLHGGGFTNGSGSVPGYDGSRFARDGVVCVTVNYRLGVEGFLYLGADDPAPANLGLLDQIAALEWVRDNIADFGGDPGQVTLFGQSAGAMSIGTLLAVPRAQGLFRRAILQSGAAQHTLSPGTAELVGRHLARRLGIPATREAFAAVPLDRLLPVQRGLRGEISADPEPERWGEAALNLMPLEPVVDGDLLPAPPLEALAAGGTDGAAAGVDLLIGSNSDEFRLYLTPSGLLDLVPEELARRTAAGYGLDDPDRALAVYRERRPDASPGELLAAVATDWFFRIPAIRLAESRWGEGRGTVHLYEFGWQPPTFDGRLGACHVSELGFVFDNLQDKSMAELLGTDPPQRLADTMHAAWVAFAATGDPGWPVYDRDRRATMHFDLEPELRYDPRPRERELWEGRR</sequence>
<keyword evidence="7" id="KW-1185">Reference proteome</keyword>
<name>A0ABV6UER6_9ACTN</name>
<feature type="domain" description="Carboxylesterase type B" evidence="5">
    <location>
        <begin position="8"/>
        <end position="494"/>
    </location>
</feature>
<dbReference type="EC" id="3.1.1.-" evidence="3"/>
<dbReference type="Pfam" id="PF00135">
    <property type="entry name" value="COesterase"/>
    <property type="match status" value="1"/>
</dbReference>
<dbReference type="SUPFAM" id="SSF53474">
    <property type="entry name" value="alpha/beta-Hydrolases"/>
    <property type="match status" value="1"/>
</dbReference>
<evidence type="ECO:0000256" key="2">
    <source>
        <dbReference type="ARBA" id="ARBA00022801"/>
    </source>
</evidence>
<evidence type="ECO:0000313" key="7">
    <source>
        <dbReference type="Proteomes" id="UP001592528"/>
    </source>
</evidence>
<dbReference type="Gene3D" id="3.40.50.1820">
    <property type="entry name" value="alpha/beta hydrolase"/>
    <property type="match status" value="1"/>
</dbReference>
<evidence type="ECO:0000313" key="6">
    <source>
        <dbReference type="EMBL" id="MFC1399937.1"/>
    </source>
</evidence>